<proteinExistence type="predicted"/>
<protein>
    <submittedName>
        <fullName evidence="1">Uncharacterized protein</fullName>
    </submittedName>
</protein>
<accession>A0A0P0G3L7</accession>
<dbReference type="PATRIC" id="fig|246787.4.peg.5397"/>
<gene>
    <name evidence="1" type="ORF">BcellWH2_05228</name>
</gene>
<sequence length="51" mass="6217">MPRKVSIDKFYLLLIYGKDKKCTIHKNTFNILSRWCHLSKLFFTFAFFLNK</sequence>
<organism evidence="1 2">
    <name type="scientific">Bacteroides cellulosilyticus</name>
    <dbReference type="NCBI Taxonomy" id="246787"/>
    <lineage>
        <taxon>Bacteria</taxon>
        <taxon>Pseudomonadati</taxon>
        <taxon>Bacteroidota</taxon>
        <taxon>Bacteroidia</taxon>
        <taxon>Bacteroidales</taxon>
        <taxon>Bacteroidaceae</taxon>
        <taxon>Bacteroides</taxon>
    </lineage>
</organism>
<dbReference type="Proteomes" id="UP000061809">
    <property type="component" value="Chromosome"/>
</dbReference>
<reference evidence="1 2" key="1">
    <citation type="journal article" date="2015" name="Science">
        <title>Genetic determinants of in vivo fitness and diet responsiveness in multiple human gut Bacteroides.</title>
        <authorList>
            <person name="Wu M."/>
            <person name="McNulty N.P."/>
            <person name="Rodionov D.A."/>
            <person name="Khoroshkin M.S."/>
            <person name="Griffin N.W."/>
            <person name="Cheng J."/>
            <person name="Latreille P."/>
            <person name="Kerstetter R.A."/>
            <person name="Terrapon N."/>
            <person name="Henrissat B."/>
            <person name="Osterman A.L."/>
            <person name="Gordon J.I."/>
        </authorList>
    </citation>
    <scope>NUCLEOTIDE SEQUENCE [LARGE SCALE GENOMIC DNA]</scope>
    <source>
        <strain evidence="1 2">WH2</strain>
    </source>
</reference>
<evidence type="ECO:0000313" key="1">
    <source>
        <dbReference type="EMBL" id="ALJ62430.1"/>
    </source>
</evidence>
<name>A0A0P0G3L7_9BACE</name>
<dbReference type="KEGG" id="bcel:BcellWH2_05228"/>
<evidence type="ECO:0000313" key="2">
    <source>
        <dbReference type="Proteomes" id="UP000061809"/>
    </source>
</evidence>
<dbReference type="EMBL" id="CP012801">
    <property type="protein sequence ID" value="ALJ62430.1"/>
    <property type="molecule type" value="Genomic_DNA"/>
</dbReference>
<dbReference type="AlphaFoldDB" id="A0A0P0G3L7"/>